<sequence>MLLNFFTKLPIPNKIPDAMQKIAEELSRSVDKEDCLKRAHQIMTRKFRGYRFRTCTKIHLAFETDLKKLWSRDGFLHCHTMNYLLRVLLVKSGWFDDLDIQFGYSLVWYVSPHQYLRVRIGENKYINMDVWNHHYGKKFGDYAHGFH</sequence>
<proteinExistence type="predicted"/>
<protein>
    <recommendedName>
        <fullName evidence="3">Transglutaminase-like domain-containing protein</fullName>
    </recommendedName>
</protein>
<evidence type="ECO:0000313" key="1">
    <source>
        <dbReference type="EMBL" id="KKS41194.1"/>
    </source>
</evidence>
<accession>A0A0G0YX86</accession>
<dbReference type="Proteomes" id="UP000034516">
    <property type="component" value="Unassembled WGS sequence"/>
</dbReference>
<dbReference type="AlphaFoldDB" id="A0A0G0YX86"/>
<name>A0A0G0YX86_9BACT</name>
<reference evidence="1 2" key="1">
    <citation type="journal article" date="2015" name="Nature">
        <title>rRNA introns, odd ribosomes, and small enigmatic genomes across a large radiation of phyla.</title>
        <authorList>
            <person name="Brown C.T."/>
            <person name="Hug L.A."/>
            <person name="Thomas B.C."/>
            <person name="Sharon I."/>
            <person name="Castelle C.J."/>
            <person name="Singh A."/>
            <person name="Wilkins M.J."/>
            <person name="Williams K.H."/>
            <person name="Banfield J.F."/>
        </authorList>
    </citation>
    <scope>NUCLEOTIDE SEQUENCE [LARGE SCALE GENOMIC DNA]</scope>
</reference>
<comment type="caution">
    <text evidence="1">The sequence shown here is derived from an EMBL/GenBank/DDBJ whole genome shotgun (WGS) entry which is preliminary data.</text>
</comment>
<dbReference type="EMBL" id="LCCW01000031">
    <property type="protein sequence ID" value="KKS41194.1"/>
    <property type="molecule type" value="Genomic_DNA"/>
</dbReference>
<evidence type="ECO:0008006" key="3">
    <source>
        <dbReference type="Google" id="ProtNLM"/>
    </source>
</evidence>
<gene>
    <name evidence="1" type="ORF">UV02_C0031G0024</name>
</gene>
<evidence type="ECO:0000313" key="2">
    <source>
        <dbReference type="Proteomes" id="UP000034516"/>
    </source>
</evidence>
<organism evidence="1 2">
    <name type="scientific">Candidatus Kuenenbacteria bacterium GW2011_GWA2_42_15</name>
    <dbReference type="NCBI Taxonomy" id="1618677"/>
    <lineage>
        <taxon>Bacteria</taxon>
        <taxon>Candidatus Kueneniibacteriota</taxon>
    </lineage>
</organism>